<evidence type="ECO:0000313" key="16">
    <source>
        <dbReference type="Proteomes" id="UP000193560"/>
    </source>
</evidence>
<keyword evidence="11 13" id="KW-0472">Membrane</keyword>
<evidence type="ECO:0000256" key="3">
    <source>
        <dbReference type="ARBA" id="ARBA00011071"/>
    </source>
</evidence>
<dbReference type="GO" id="GO:1990529">
    <property type="term" value="C:glycosylphosphatidylinositol-mannosyltransferase I complex"/>
    <property type="evidence" value="ECO:0007669"/>
    <property type="project" value="EnsemblFungi"/>
</dbReference>
<evidence type="ECO:0000256" key="14">
    <source>
        <dbReference type="SAM" id="MobiDB-lite"/>
    </source>
</evidence>
<feature type="transmembrane region" description="Helical" evidence="13">
    <location>
        <begin position="390"/>
        <end position="415"/>
    </location>
</feature>
<dbReference type="GO" id="GO:0031505">
    <property type="term" value="P:fungal-type cell wall organization"/>
    <property type="evidence" value="ECO:0007669"/>
    <property type="project" value="EnsemblFungi"/>
</dbReference>
<organism evidence="15 16">
    <name type="scientific">Absidia repens</name>
    <dbReference type="NCBI Taxonomy" id="90262"/>
    <lineage>
        <taxon>Eukaryota</taxon>
        <taxon>Fungi</taxon>
        <taxon>Fungi incertae sedis</taxon>
        <taxon>Mucoromycota</taxon>
        <taxon>Mucoromycotina</taxon>
        <taxon>Mucoromycetes</taxon>
        <taxon>Mucorales</taxon>
        <taxon>Cunninghamellaceae</taxon>
        <taxon>Absidia</taxon>
    </lineage>
</organism>
<dbReference type="OrthoDB" id="1741594at2759"/>
<keyword evidence="7 13" id="KW-0808">Transferase</keyword>
<keyword evidence="5 13" id="KW-0337">GPI-anchor biosynthesis</keyword>
<dbReference type="AlphaFoldDB" id="A0A1X2I894"/>
<dbReference type="STRING" id="90262.A0A1X2I894"/>
<evidence type="ECO:0000256" key="11">
    <source>
        <dbReference type="ARBA" id="ARBA00023136"/>
    </source>
</evidence>
<proteinExistence type="inferred from homology"/>
<dbReference type="EC" id="2.4.1.-" evidence="13"/>
<accession>A0A1X2I894</accession>
<protein>
    <recommendedName>
        <fullName evidence="4 13">GPI mannosyltransferase 1</fullName>
        <ecNumber evidence="13">2.4.1.-</ecNumber>
    </recommendedName>
    <alternativeName>
        <fullName evidence="13">GPI mannosyltransferase I</fullName>
    </alternativeName>
</protein>
<comment type="function">
    <text evidence="12 13">Mannosyltransferase involved in glycosylphosphatidylinositol-anchor biosynthesis. Transfers the first alpha-1,4-mannose to GlcN-acyl-PI during GPI precursor assembly. Required for cell wall integrity.</text>
</comment>
<evidence type="ECO:0000313" key="15">
    <source>
        <dbReference type="EMBL" id="ORZ10508.1"/>
    </source>
</evidence>
<feature type="transmembrane region" description="Helical" evidence="13">
    <location>
        <begin position="69"/>
        <end position="87"/>
    </location>
</feature>
<keyword evidence="16" id="KW-1185">Reference proteome</keyword>
<evidence type="ECO:0000256" key="7">
    <source>
        <dbReference type="ARBA" id="ARBA00022679"/>
    </source>
</evidence>
<dbReference type="UniPathway" id="UPA00196"/>
<dbReference type="PANTHER" id="PTHR12886">
    <property type="entry name" value="PIG-M MANNOSYLTRANSFERASE"/>
    <property type="match status" value="1"/>
</dbReference>
<dbReference type="GO" id="GO:0005789">
    <property type="term" value="C:endoplasmic reticulum membrane"/>
    <property type="evidence" value="ECO:0007669"/>
    <property type="project" value="UniProtKB-SubCell"/>
</dbReference>
<keyword evidence="6 13" id="KW-0328">Glycosyltransferase</keyword>
<dbReference type="PANTHER" id="PTHR12886:SF0">
    <property type="entry name" value="GPI MANNOSYLTRANSFERASE 1"/>
    <property type="match status" value="1"/>
</dbReference>
<dbReference type="Proteomes" id="UP000193560">
    <property type="component" value="Unassembled WGS sequence"/>
</dbReference>
<dbReference type="GO" id="GO:0180041">
    <property type="term" value="F:dol-P-Man:GlcN-acyl-PI alpha-1,4-mannosyltransferase activity"/>
    <property type="evidence" value="ECO:0007669"/>
    <property type="project" value="EnsemblFungi"/>
</dbReference>
<feature type="region of interest" description="Disordered" evidence="14">
    <location>
        <begin position="248"/>
        <end position="272"/>
    </location>
</feature>
<comment type="similarity">
    <text evidence="3 13">Belongs to the PIGM family.</text>
</comment>
<dbReference type="EMBL" id="MCGE01000024">
    <property type="protein sequence ID" value="ORZ10508.1"/>
    <property type="molecule type" value="Genomic_DNA"/>
</dbReference>
<feature type="transmembrane region" description="Helical" evidence="13">
    <location>
        <begin position="144"/>
        <end position="162"/>
    </location>
</feature>
<keyword evidence="10 13" id="KW-1133">Transmembrane helix</keyword>
<comment type="subcellular location">
    <subcellularLocation>
        <location evidence="1 13">Endoplasmic reticulum membrane</location>
        <topology evidence="1 13">Multi-pass membrane protein</topology>
    </subcellularLocation>
</comment>
<feature type="transmembrane region" description="Helical" evidence="13">
    <location>
        <begin position="457"/>
        <end position="477"/>
    </location>
</feature>
<feature type="compositionally biased region" description="Low complexity" evidence="14">
    <location>
        <begin position="262"/>
        <end position="272"/>
    </location>
</feature>
<sequence>MPSSTTTSRLLTFTNLLVTSILLRVILLLYGEWQDANMTVKYTDIDYVVFTDAARFIVQGESPYERATYRYTPLLAIILTPNILWMYSFGKWIFALADIGVGYLIHRILVLRGMPSQRALCFDALWLLNPMVANISTRGNAESLLGIMVLGTLYLILTRRFYPACALFGLAVHFKIYPIIYAVPLLFLLDNDRYGTPVNQWPSIIQSYQQCRLYMLHIALPRLARQLGISNYDRTTTIQGIDVVDVDGGDEDDDSHEIAGIRSGNRNGSSGSGTLSRTLRYWLVNGLRQCVLFCSPTRVMFGLCSGAVFFILTWSMYQLYGDEFMEHTYYYHVTRKDHRHNFSVWFYQMYLGFDHPLMGLLAFVPQLLLVTITGIVFAKDVFFACFIQTFLFVTFNKVCTSQYFMWYICLFPLVLPSTDIQFKWKGLILILAWIAGQGLWLQSAYQLEFLGQNTFFSLWLSSLFFFVMNSWIVVTLVKNHDFELVYAKSGRIRWVWGKGDPPSASSRSS</sequence>
<keyword evidence="8 13" id="KW-0812">Transmembrane</keyword>
<name>A0A1X2I894_9FUNG</name>
<reference evidence="15 16" key="1">
    <citation type="submission" date="2016-07" db="EMBL/GenBank/DDBJ databases">
        <title>Pervasive Adenine N6-methylation of Active Genes in Fungi.</title>
        <authorList>
            <consortium name="DOE Joint Genome Institute"/>
            <person name="Mondo S.J."/>
            <person name="Dannebaum R.O."/>
            <person name="Kuo R.C."/>
            <person name="Labutti K."/>
            <person name="Haridas S."/>
            <person name="Kuo A."/>
            <person name="Salamov A."/>
            <person name="Ahrendt S.R."/>
            <person name="Lipzen A."/>
            <person name="Sullivan W."/>
            <person name="Andreopoulos W.B."/>
            <person name="Clum A."/>
            <person name="Lindquist E."/>
            <person name="Daum C."/>
            <person name="Ramamoorthy G.K."/>
            <person name="Gryganskyi A."/>
            <person name="Culley D."/>
            <person name="Magnuson J.K."/>
            <person name="James T.Y."/>
            <person name="O'Malley M.A."/>
            <person name="Stajich J.E."/>
            <person name="Spatafora J.W."/>
            <person name="Visel A."/>
            <person name="Grigoriev I.V."/>
        </authorList>
    </citation>
    <scope>NUCLEOTIDE SEQUENCE [LARGE SCALE GENOMIC DNA]</scope>
    <source>
        <strain evidence="15 16">NRRL 1336</strain>
    </source>
</reference>
<evidence type="ECO:0000256" key="6">
    <source>
        <dbReference type="ARBA" id="ARBA00022676"/>
    </source>
</evidence>
<evidence type="ECO:0000256" key="2">
    <source>
        <dbReference type="ARBA" id="ARBA00004687"/>
    </source>
</evidence>
<evidence type="ECO:0000256" key="4">
    <source>
        <dbReference type="ARBA" id="ARBA00013797"/>
    </source>
</evidence>
<keyword evidence="9 13" id="KW-0256">Endoplasmic reticulum</keyword>
<gene>
    <name evidence="15" type="ORF">BCR42DRAFT_422530</name>
</gene>
<evidence type="ECO:0000256" key="13">
    <source>
        <dbReference type="RuleBase" id="RU365064"/>
    </source>
</evidence>
<evidence type="ECO:0000256" key="1">
    <source>
        <dbReference type="ARBA" id="ARBA00004477"/>
    </source>
</evidence>
<dbReference type="InterPro" id="IPR007704">
    <property type="entry name" value="PIG-M"/>
</dbReference>
<comment type="pathway">
    <text evidence="2 13">Glycolipid biosynthesis; glycosylphosphatidylinositol-anchor biosynthesis.</text>
</comment>
<dbReference type="GO" id="GO:0006506">
    <property type="term" value="P:GPI anchor biosynthetic process"/>
    <property type="evidence" value="ECO:0007669"/>
    <property type="project" value="UniProtKB-UniPathway"/>
</dbReference>
<evidence type="ECO:0000256" key="12">
    <source>
        <dbReference type="ARBA" id="ARBA00025399"/>
    </source>
</evidence>
<evidence type="ECO:0000256" key="10">
    <source>
        <dbReference type="ARBA" id="ARBA00022989"/>
    </source>
</evidence>
<evidence type="ECO:0000256" key="9">
    <source>
        <dbReference type="ARBA" id="ARBA00022824"/>
    </source>
</evidence>
<feature type="transmembrane region" description="Helical" evidence="13">
    <location>
        <begin position="168"/>
        <end position="189"/>
    </location>
</feature>
<dbReference type="Pfam" id="PF05007">
    <property type="entry name" value="Mannosyl_trans"/>
    <property type="match status" value="2"/>
</dbReference>
<evidence type="ECO:0000256" key="5">
    <source>
        <dbReference type="ARBA" id="ARBA00022502"/>
    </source>
</evidence>
<evidence type="ECO:0000256" key="8">
    <source>
        <dbReference type="ARBA" id="ARBA00022692"/>
    </source>
</evidence>
<feature type="transmembrane region" description="Helical" evidence="13">
    <location>
        <begin position="12"/>
        <end position="31"/>
    </location>
</feature>
<comment type="caution">
    <text evidence="15">The sequence shown here is derived from an EMBL/GenBank/DDBJ whole genome shotgun (WGS) entry which is preliminary data.</text>
</comment>
<feature type="transmembrane region" description="Helical" evidence="13">
    <location>
        <begin position="299"/>
        <end position="320"/>
    </location>
</feature>